<evidence type="ECO:0000256" key="11">
    <source>
        <dbReference type="PROSITE-ProRule" id="PRU00560"/>
    </source>
</evidence>
<evidence type="ECO:0000259" key="13">
    <source>
        <dbReference type="PROSITE" id="PS51217"/>
    </source>
</evidence>
<dbReference type="InterPro" id="IPR014016">
    <property type="entry name" value="UvrD-like_ATP-bd"/>
</dbReference>
<dbReference type="Gene3D" id="1.10.486.10">
    <property type="entry name" value="PCRA, domain 4"/>
    <property type="match status" value="1"/>
</dbReference>
<dbReference type="GO" id="GO:0016887">
    <property type="term" value="F:ATP hydrolysis activity"/>
    <property type="evidence" value="ECO:0007669"/>
    <property type="project" value="RHEA"/>
</dbReference>
<accession>A0A1G1WCT2</accession>
<feature type="domain" description="UvrD-like helicase ATP-binding" evidence="12">
    <location>
        <begin position="5"/>
        <end position="285"/>
    </location>
</feature>
<gene>
    <name evidence="14" type="ORF">A2Z11_03725</name>
</gene>
<dbReference type="InterPro" id="IPR013986">
    <property type="entry name" value="DExx_box_DNA_helicase_dom_sf"/>
</dbReference>
<dbReference type="STRING" id="1802596.A2Z11_03725"/>
<comment type="caution">
    <text evidence="14">The sequence shown here is derived from an EMBL/GenBank/DDBJ whole genome shotgun (WGS) entry which is preliminary data.</text>
</comment>
<evidence type="ECO:0000256" key="1">
    <source>
        <dbReference type="ARBA" id="ARBA00009922"/>
    </source>
</evidence>
<dbReference type="PANTHER" id="PTHR11070">
    <property type="entry name" value="UVRD / RECB / PCRA DNA HELICASE FAMILY MEMBER"/>
    <property type="match status" value="1"/>
</dbReference>
<evidence type="ECO:0000256" key="2">
    <source>
        <dbReference type="ARBA" id="ARBA00022741"/>
    </source>
</evidence>
<feature type="domain" description="UvrD-like helicase C-terminal" evidence="13">
    <location>
        <begin position="286"/>
        <end position="533"/>
    </location>
</feature>
<evidence type="ECO:0000259" key="12">
    <source>
        <dbReference type="PROSITE" id="PS51198"/>
    </source>
</evidence>
<evidence type="ECO:0000256" key="3">
    <source>
        <dbReference type="ARBA" id="ARBA00022801"/>
    </source>
</evidence>
<proteinExistence type="inferred from homology"/>
<dbReference type="InterPro" id="IPR027417">
    <property type="entry name" value="P-loop_NTPase"/>
</dbReference>
<feature type="binding site" evidence="11">
    <location>
        <begin position="26"/>
        <end position="33"/>
    </location>
    <ligand>
        <name>ATP</name>
        <dbReference type="ChEBI" id="CHEBI:30616"/>
    </ligand>
</feature>
<comment type="catalytic activity">
    <reaction evidence="10">
        <text>ATP + H2O = ADP + phosphate + H(+)</text>
        <dbReference type="Rhea" id="RHEA:13065"/>
        <dbReference type="ChEBI" id="CHEBI:15377"/>
        <dbReference type="ChEBI" id="CHEBI:15378"/>
        <dbReference type="ChEBI" id="CHEBI:30616"/>
        <dbReference type="ChEBI" id="CHEBI:43474"/>
        <dbReference type="ChEBI" id="CHEBI:456216"/>
        <dbReference type="EC" id="5.6.2.4"/>
    </reaction>
</comment>
<dbReference type="PANTHER" id="PTHR11070:SF2">
    <property type="entry name" value="ATP-DEPENDENT DNA HELICASE SRS2"/>
    <property type="match status" value="1"/>
</dbReference>
<dbReference type="Proteomes" id="UP000176389">
    <property type="component" value="Unassembled WGS sequence"/>
</dbReference>
<dbReference type="EC" id="5.6.2.4" evidence="9"/>
<comment type="similarity">
    <text evidence="1">Belongs to the helicase family. UvrD subfamily.</text>
</comment>
<dbReference type="FunFam" id="1.10.10.160:FF:000001">
    <property type="entry name" value="ATP-dependent DNA helicase"/>
    <property type="match status" value="1"/>
</dbReference>
<dbReference type="GO" id="GO:0005524">
    <property type="term" value="F:ATP binding"/>
    <property type="evidence" value="ECO:0007669"/>
    <property type="project" value="UniProtKB-UniRule"/>
</dbReference>
<evidence type="ECO:0000256" key="6">
    <source>
        <dbReference type="ARBA" id="ARBA00023125"/>
    </source>
</evidence>
<dbReference type="GO" id="GO:0003677">
    <property type="term" value="F:DNA binding"/>
    <property type="evidence" value="ECO:0007669"/>
    <property type="project" value="UniProtKB-KW"/>
</dbReference>
<organism evidence="14 15">
    <name type="scientific">Candidatus Woykebacteria bacterium RBG_16_43_9</name>
    <dbReference type="NCBI Taxonomy" id="1802596"/>
    <lineage>
        <taxon>Bacteria</taxon>
        <taxon>Candidatus Woykeibacteriota</taxon>
    </lineage>
</organism>
<evidence type="ECO:0000256" key="10">
    <source>
        <dbReference type="ARBA" id="ARBA00048988"/>
    </source>
</evidence>
<dbReference type="Gene3D" id="3.40.50.300">
    <property type="entry name" value="P-loop containing nucleotide triphosphate hydrolases"/>
    <property type="match status" value="2"/>
</dbReference>
<evidence type="ECO:0000256" key="4">
    <source>
        <dbReference type="ARBA" id="ARBA00022806"/>
    </source>
</evidence>
<dbReference type="EMBL" id="MHCS01000045">
    <property type="protein sequence ID" value="OGY25509.1"/>
    <property type="molecule type" value="Genomic_DNA"/>
</dbReference>
<dbReference type="Pfam" id="PF00580">
    <property type="entry name" value="UvrD-helicase"/>
    <property type="match status" value="1"/>
</dbReference>
<evidence type="ECO:0000256" key="5">
    <source>
        <dbReference type="ARBA" id="ARBA00022840"/>
    </source>
</evidence>
<name>A0A1G1WCT2_9BACT</name>
<dbReference type="PROSITE" id="PS51217">
    <property type="entry name" value="UVRD_HELICASE_CTER"/>
    <property type="match status" value="1"/>
</dbReference>
<dbReference type="GO" id="GO:0043138">
    <property type="term" value="F:3'-5' DNA helicase activity"/>
    <property type="evidence" value="ECO:0007669"/>
    <property type="project" value="UniProtKB-EC"/>
</dbReference>
<dbReference type="GO" id="GO:0009314">
    <property type="term" value="P:response to radiation"/>
    <property type="evidence" value="ECO:0007669"/>
    <property type="project" value="UniProtKB-ARBA"/>
</dbReference>
<keyword evidence="7" id="KW-0413">Isomerase</keyword>
<reference evidence="14 15" key="1">
    <citation type="journal article" date="2016" name="Nat. Commun.">
        <title>Thousands of microbial genomes shed light on interconnected biogeochemical processes in an aquifer system.</title>
        <authorList>
            <person name="Anantharaman K."/>
            <person name="Brown C.T."/>
            <person name="Hug L.A."/>
            <person name="Sharon I."/>
            <person name="Castelle C.J."/>
            <person name="Probst A.J."/>
            <person name="Thomas B.C."/>
            <person name="Singh A."/>
            <person name="Wilkins M.J."/>
            <person name="Karaoz U."/>
            <person name="Brodie E.L."/>
            <person name="Williams K.H."/>
            <person name="Hubbard S.S."/>
            <person name="Banfield J.F."/>
        </authorList>
    </citation>
    <scope>NUCLEOTIDE SEQUENCE [LARGE SCALE GENOMIC DNA]</scope>
</reference>
<dbReference type="InterPro" id="IPR000212">
    <property type="entry name" value="DNA_helicase_UvrD/REP"/>
</dbReference>
<evidence type="ECO:0000313" key="14">
    <source>
        <dbReference type="EMBL" id="OGY25509.1"/>
    </source>
</evidence>
<evidence type="ECO:0000256" key="8">
    <source>
        <dbReference type="ARBA" id="ARBA00034617"/>
    </source>
</evidence>
<protein>
    <recommendedName>
        <fullName evidence="9">DNA 3'-5' helicase</fullName>
        <ecNumber evidence="9">5.6.2.4</ecNumber>
    </recommendedName>
</protein>
<dbReference type="AlphaFoldDB" id="A0A1G1WCT2"/>
<keyword evidence="4 11" id="KW-0347">Helicase</keyword>
<comment type="catalytic activity">
    <reaction evidence="8">
        <text>Couples ATP hydrolysis with the unwinding of duplex DNA by translocating in the 3'-5' direction.</text>
        <dbReference type="EC" id="5.6.2.4"/>
    </reaction>
</comment>
<sequence>MDLLTTLNSDQKKAVQHSEGPAIVLAGPGSGKTRVITRRIAYLIKNQGVEPKKILAVTFTNKAASEMKERVRSLLGSSRATPTMGTFHSVCARVLREDGGSVGLDSHFVIFDSYDSLAVVKEVMKGLNIDTKQFSPGKITDSISDAKNELVGTEEYASLAQGFFQQEIVSKVYEQYEKKLRKSKAVDFDDLLLKVVLLFKNHLQILKKYQHRWNFILVDEYQDTNKVQYLLTKLLTGPKHNIFIVGDAAQAIYGWRGADFRNILNFSSDFPESKIYNLEQNYRSTKKILAAATTIISQNRSHPILKLWTKNQDGSPIITYEAANEIDEAAFVTRSINRMVNGGSLHPYSSFAVLYRTNAQSRSIEEAFLREDVPYLLVGGVRFYERREVKDILSYLRLIANSSDEISFKRVVNVPPRGIGPATVKSGGQKLRDFDQLLEDLRHKSKNLPTIEIIDLILSETEYLKWLDDGSTEAAARIENVKELRSVATEFTGLTDFLENVALIEREYGPQKPSLGKEKIDAVTMMTAHAAKGLEFPIVFMIGMEEGLFPHSRSSLDTNEIEEERRLCYVGITRAKEQLYFTYATNRLYFGQRSDGVPSRFLMEIPQELITTIRL</sequence>
<dbReference type="InterPro" id="IPR014017">
    <property type="entry name" value="DNA_helicase_UvrD-like_C"/>
</dbReference>
<evidence type="ECO:0000256" key="9">
    <source>
        <dbReference type="ARBA" id="ARBA00034808"/>
    </source>
</evidence>
<dbReference type="GO" id="GO:0033202">
    <property type="term" value="C:DNA helicase complex"/>
    <property type="evidence" value="ECO:0007669"/>
    <property type="project" value="TreeGrafter"/>
</dbReference>
<keyword evidence="3 11" id="KW-0378">Hydrolase</keyword>
<dbReference type="GO" id="GO:0005829">
    <property type="term" value="C:cytosol"/>
    <property type="evidence" value="ECO:0007669"/>
    <property type="project" value="TreeGrafter"/>
</dbReference>
<dbReference type="Gene3D" id="1.10.10.160">
    <property type="match status" value="1"/>
</dbReference>
<dbReference type="PROSITE" id="PS51198">
    <property type="entry name" value="UVRD_HELICASE_ATP_BIND"/>
    <property type="match status" value="1"/>
</dbReference>
<keyword evidence="6" id="KW-0238">DNA-binding</keyword>
<evidence type="ECO:0000313" key="15">
    <source>
        <dbReference type="Proteomes" id="UP000176389"/>
    </source>
</evidence>
<dbReference type="CDD" id="cd17932">
    <property type="entry name" value="DEXQc_UvrD"/>
    <property type="match status" value="1"/>
</dbReference>
<evidence type="ECO:0000256" key="7">
    <source>
        <dbReference type="ARBA" id="ARBA00023235"/>
    </source>
</evidence>
<dbReference type="CDD" id="cd18807">
    <property type="entry name" value="SF1_C_UvrD"/>
    <property type="match status" value="1"/>
</dbReference>
<dbReference type="GO" id="GO:0000725">
    <property type="term" value="P:recombinational repair"/>
    <property type="evidence" value="ECO:0007669"/>
    <property type="project" value="TreeGrafter"/>
</dbReference>
<keyword evidence="2 11" id="KW-0547">Nucleotide-binding</keyword>
<dbReference type="SUPFAM" id="SSF52540">
    <property type="entry name" value="P-loop containing nucleoside triphosphate hydrolases"/>
    <property type="match status" value="1"/>
</dbReference>
<keyword evidence="5 11" id="KW-0067">ATP-binding</keyword>
<dbReference type="Pfam" id="PF13361">
    <property type="entry name" value="UvrD_C"/>
    <property type="match status" value="2"/>
</dbReference>